<sequence>MSVGYNLRFDSSPQFILELTIVNNSEHSGSFYCYGATSRVNHRVYSFFDIAQFGLGYTEFEPVVGYFDSVSSVPTNTAQGEIRAGIITLSPQESYTVRFRTAKPLITQGYWDIVFVVGGYDLKNDRVVSFGGTLIEDNYINVYYYSYF</sequence>
<gene>
    <name evidence="1" type="ORF">SAMN06265827_13938</name>
</gene>
<dbReference type="RefSeq" id="WP_097019448.1">
    <property type="nucleotide sequence ID" value="NZ_OBDZ01000039.1"/>
</dbReference>
<evidence type="ECO:0000313" key="2">
    <source>
        <dbReference type="Proteomes" id="UP000219573"/>
    </source>
</evidence>
<organism evidence="1 2">
    <name type="scientific">Orenia metallireducens</name>
    <dbReference type="NCBI Taxonomy" id="1413210"/>
    <lineage>
        <taxon>Bacteria</taxon>
        <taxon>Bacillati</taxon>
        <taxon>Bacillota</taxon>
        <taxon>Clostridia</taxon>
        <taxon>Halanaerobiales</taxon>
        <taxon>Halobacteroidaceae</taxon>
        <taxon>Orenia</taxon>
    </lineage>
</organism>
<reference evidence="2" key="1">
    <citation type="submission" date="2017-09" db="EMBL/GenBank/DDBJ databases">
        <authorList>
            <person name="Varghese N."/>
            <person name="Submissions S."/>
        </authorList>
    </citation>
    <scope>NUCLEOTIDE SEQUENCE [LARGE SCALE GENOMIC DNA]</scope>
    <source>
        <strain evidence="2">MSL47</strain>
    </source>
</reference>
<dbReference type="AlphaFoldDB" id="A0A285ICU4"/>
<protein>
    <submittedName>
        <fullName evidence="1">Uncharacterized protein</fullName>
    </submittedName>
</protein>
<evidence type="ECO:0000313" key="1">
    <source>
        <dbReference type="EMBL" id="SNY45805.1"/>
    </source>
</evidence>
<dbReference type="Proteomes" id="UP000219573">
    <property type="component" value="Unassembled WGS sequence"/>
</dbReference>
<dbReference type="EMBL" id="OBDZ01000039">
    <property type="protein sequence ID" value="SNY45805.1"/>
    <property type="molecule type" value="Genomic_DNA"/>
</dbReference>
<name>A0A285ICU4_9FIRM</name>
<proteinExistence type="predicted"/>
<keyword evidence="2" id="KW-1185">Reference proteome</keyword>
<accession>A0A285ICU4</accession>